<proteinExistence type="predicted"/>
<protein>
    <submittedName>
        <fullName evidence="1">Uncharacterized protein</fullName>
    </submittedName>
</protein>
<name>T1B175_9ZZZZ</name>
<feature type="non-terminal residue" evidence="1">
    <location>
        <position position="1"/>
    </location>
</feature>
<sequence length="159" mass="17081">KLSQLQLRVSKEEKSSIRRAARRAGMDMSAYVLSRVLPGPAAAFQQAVTALSGAAEPSFPLAELNSLLSGFTAAELRQAVAAAPQAKLSPFLANYVAAMTETACHRRGLPVPAWTRSTEALPEPVFGSALPSLRLYLLTRSPAPFRQRNIFIDSSVGEQ</sequence>
<dbReference type="InterPro" id="IPR053842">
    <property type="entry name" value="NikA-like"/>
</dbReference>
<accession>T1B175</accession>
<dbReference type="SUPFAM" id="SSF47598">
    <property type="entry name" value="Ribbon-helix-helix"/>
    <property type="match status" value="1"/>
</dbReference>
<dbReference type="AlphaFoldDB" id="T1B175"/>
<evidence type="ECO:0000313" key="1">
    <source>
        <dbReference type="EMBL" id="EQD46639.1"/>
    </source>
</evidence>
<reference evidence="1" key="1">
    <citation type="submission" date="2013-08" db="EMBL/GenBank/DDBJ databases">
        <authorList>
            <person name="Mendez C."/>
            <person name="Richter M."/>
            <person name="Ferrer M."/>
            <person name="Sanchez J."/>
        </authorList>
    </citation>
    <scope>NUCLEOTIDE SEQUENCE</scope>
</reference>
<gene>
    <name evidence="1" type="ORF">B2A_08819</name>
</gene>
<dbReference type="GO" id="GO:0006355">
    <property type="term" value="P:regulation of DNA-templated transcription"/>
    <property type="evidence" value="ECO:0007669"/>
    <property type="project" value="InterPro"/>
</dbReference>
<dbReference type="Pfam" id="PF21983">
    <property type="entry name" value="NikA-like"/>
    <property type="match status" value="1"/>
</dbReference>
<comment type="caution">
    <text evidence="1">The sequence shown here is derived from an EMBL/GenBank/DDBJ whole genome shotgun (WGS) entry which is preliminary data.</text>
</comment>
<feature type="non-terminal residue" evidence="1">
    <location>
        <position position="159"/>
    </location>
</feature>
<reference evidence="1" key="2">
    <citation type="journal article" date="2014" name="ISME J.">
        <title>Microbial stratification in low pH oxic and suboxic macroscopic growths along an acid mine drainage.</title>
        <authorList>
            <person name="Mendez-Garcia C."/>
            <person name="Mesa V."/>
            <person name="Sprenger R.R."/>
            <person name="Richter M."/>
            <person name="Diez M.S."/>
            <person name="Solano J."/>
            <person name="Bargiela R."/>
            <person name="Golyshina O.V."/>
            <person name="Manteca A."/>
            <person name="Ramos J.L."/>
            <person name="Gallego J.R."/>
            <person name="Llorente I."/>
            <person name="Martins Dos Santos V.A."/>
            <person name="Jensen O.N."/>
            <person name="Pelaez A.I."/>
            <person name="Sanchez J."/>
            <person name="Ferrer M."/>
        </authorList>
    </citation>
    <scope>NUCLEOTIDE SEQUENCE</scope>
</reference>
<dbReference type="EMBL" id="AUZZ01006361">
    <property type="protein sequence ID" value="EQD46639.1"/>
    <property type="molecule type" value="Genomic_DNA"/>
</dbReference>
<dbReference type="InterPro" id="IPR010985">
    <property type="entry name" value="Ribbon_hlx_hlx"/>
</dbReference>
<organism evidence="1">
    <name type="scientific">mine drainage metagenome</name>
    <dbReference type="NCBI Taxonomy" id="410659"/>
    <lineage>
        <taxon>unclassified sequences</taxon>
        <taxon>metagenomes</taxon>
        <taxon>ecological metagenomes</taxon>
    </lineage>
</organism>